<gene>
    <name evidence="2" type="ORF">SE17_27110</name>
</gene>
<protein>
    <submittedName>
        <fullName evidence="2">Uncharacterized protein</fullName>
    </submittedName>
</protein>
<keyword evidence="1" id="KW-1133">Transmembrane helix</keyword>
<evidence type="ECO:0000256" key="1">
    <source>
        <dbReference type="SAM" id="Phobius"/>
    </source>
</evidence>
<evidence type="ECO:0000313" key="2">
    <source>
        <dbReference type="EMBL" id="KPV50411.1"/>
    </source>
</evidence>
<dbReference type="Proteomes" id="UP000050509">
    <property type="component" value="Unassembled WGS sequence"/>
</dbReference>
<feature type="non-terminal residue" evidence="2">
    <location>
        <position position="242"/>
    </location>
</feature>
<feature type="transmembrane region" description="Helical" evidence="1">
    <location>
        <begin position="102"/>
        <end position="127"/>
    </location>
</feature>
<dbReference type="EMBL" id="LJCR01001409">
    <property type="protein sequence ID" value="KPV50411.1"/>
    <property type="molecule type" value="Genomic_DNA"/>
</dbReference>
<name>A0A0P9CY33_9CHLR</name>
<keyword evidence="1" id="KW-0812">Transmembrane</keyword>
<reference evidence="2 3" key="1">
    <citation type="submission" date="2015-09" db="EMBL/GenBank/DDBJ databases">
        <title>Draft genome sequence of Kouleothrix aurantiaca JCM 19913.</title>
        <authorList>
            <person name="Hemp J."/>
        </authorList>
    </citation>
    <scope>NUCLEOTIDE SEQUENCE [LARGE SCALE GENOMIC DNA]</scope>
    <source>
        <strain evidence="2 3">COM-B</strain>
    </source>
</reference>
<dbReference type="AlphaFoldDB" id="A0A0P9CY33"/>
<keyword evidence="3" id="KW-1185">Reference proteome</keyword>
<accession>A0A0P9CY33</accession>
<comment type="caution">
    <text evidence="2">The sequence shown here is derived from an EMBL/GenBank/DDBJ whole genome shotgun (WGS) entry which is preliminary data.</text>
</comment>
<organism evidence="2 3">
    <name type="scientific">Kouleothrix aurantiaca</name>
    <dbReference type="NCBI Taxonomy" id="186479"/>
    <lineage>
        <taxon>Bacteria</taxon>
        <taxon>Bacillati</taxon>
        <taxon>Chloroflexota</taxon>
        <taxon>Chloroflexia</taxon>
        <taxon>Chloroflexales</taxon>
        <taxon>Roseiflexineae</taxon>
        <taxon>Roseiflexaceae</taxon>
        <taxon>Kouleothrix</taxon>
    </lineage>
</organism>
<feature type="transmembrane region" description="Helical" evidence="1">
    <location>
        <begin position="139"/>
        <end position="160"/>
    </location>
</feature>
<keyword evidence="1" id="KW-0472">Membrane</keyword>
<feature type="transmembrane region" description="Helical" evidence="1">
    <location>
        <begin position="70"/>
        <end position="90"/>
    </location>
</feature>
<sequence length="242" mass="25499">MPRGQLLGWAGVLLLGPLLLAAAPFASWLNMPWLHSPLFHFLIGLLAAVAGVGLALLVLHVARRARDGRVFLVGLAFLAMASIFFTHAVATPNILISGRNLAATYSAMFSLWLGSAFFALSGLNLSAQANARLMRAARWIVLLFFVFWLLYNWLFLVVLVEPPAAQNQPAAAAPAGGRDDYGAGYGNSEAATPAPAGGRDDYGAGYGSAPAEPAHDMAMPAETGITASASELLGRSRPWVVA</sequence>
<proteinExistence type="predicted"/>
<feature type="transmembrane region" description="Helical" evidence="1">
    <location>
        <begin position="38"/>
        <end position="58"/>
    </location>
</feature>
<evidence type="ECO:0000313" key="3">
    <source>
        <dbReference type="Proteomes" id="UP000050509"/>
    </source>
</evidence>